<comment type="subcellular location">
    <subcellularLocation>
        <location evidence="10">Cell outer membrane</location>
        <topology evidence="10">Multi-pass membrane protein</topology>
    </subcellularLocation>
</comment>
<keyword evidence="7 10" id="KW-0626">Porin</keyword>
<name>A0A5N3PHL4_9HYPH</name>
<keyword evidence="4 10" id="KW-0812">Transmembrane</keyword>
<accession>A0A5N3PHL4</accession>
<dbReference type="EMBL" id="VCMV01000003">
    <property type="protein sequence ID" value="KAB0269135.1"/>
    <property type="molecule type" value="Genomic_DNA"/>
</dbReference>
<dbReference type="GO" id="GO:0009279">
    <property type="term" value="C:cell outer membrane"/>
    <property type="evidence" value="ECO:0007669"/>
    <property type="project" value="UniProtKB-SubCell"/>
</dbReference>
<evidence type="ECO:0000256" key="9">
    <source>
        <dbReference type="ARBA" id="ARBA00023237"/>
    </source>
</evidence>
<dbReference type="GO" id="GO:0046930">
    <property type="term" value="C:pore complex"/>
    <property type="evidence" value="ECO:0007669"/>
    <property type="project" value="UniProtKB-KW"/>
</dbReference>
<evidence type="ECO:0000256" key="1">
    <source>
        <dbReference type="ARBA" id="ARBA00009521"/>
    </source>
</evidence>
<evidence type="ECO:0000256" key="6">
    <source>
        <dbReference type="ARBA" id="ARBA00023065"/>
    </source>
</evidence>
<evidence type="ECO:0000256" key="3">
    <source>
        <dbReference type="ARBA" id="ARBA00022452"/>
    </source>
</evidence>
<keyword evidence="6 10" id="KW-0406">Ion transport</keyword>
<sequence>MPHLRSLIIGSAAGLAVVTGTQAADLPIAKAAPVEYVRVCSTYGQGFFYIPGTETCLRIGGRVRADYLYAEPFTRAQDITGFRARGRLNLDTRTMTAYGLLRSYIRYEIDRNSGAFASPGEISTNPKINQAYVQFGGLTAGRVTSFFSDSELPAPNFGDLRFDDPTNADVDLLAYTFSFGNGFSATLSLEDALERRVNNPLVFPLFGVGAAAPLPFNYGGQRVPDVVANLRYTGTWGSVQLSSALHQIRDVAAGVTTVDGVVVPVLNPLTGLPNPTFADTDYGFAIALNTVVKLPFLGEADTAWISATYTDGAVGYINAGQAGPINEGVISAGPLALPFADAFVDPFTGEFKTNKAYGVAGGLNHNWNRAFATNIFGSWMRFDAPAGARFIVPANAATITAGTAGTATGLLDFNEYRIGTNTIWTPVTGLQIGVEVLYTRVDPRGRVAVPLTTAAGESTGFFKSTGSADSWESRLRIQRDF</sequence>
<proteinExistence type="inferred from homology"/>
<dbReference type="RefSeq" id="WP_150942192.1">
    <property type="nucleotide sequence ID" value="NZ_VCMV01000003.1"/>
</dbReference>
<organism evidence="11 12">
    <name type="scientific">Microvirga brassicacearum</name>
    <dbReference type="NCBI Taxonomy" id="2580413"/>
    <lineage>
        <taxon>Bacteria</taxon>
        <taxon>Pseudomonadati</taxon>
        <taxon>Pseudomonadota</taxon>
        <taxon>Alphaproteobacteria</taxon>
        <taxon>Hyphomicrobiales</taxon>
        <taxon>Methylobacteriaceae</taxon>
        <taxon>Microvirga</taxon>
    </lineage>
</organism>
<keyword evidence="3 10" id="KW-1134">Transmembrane beta strand</keyword>
<dbReference type="OrthoDB" id="7801681at2"/>
<evidence type="ECO:0000256" key="10">
    <source>
        <dbReference type="RuleBase" id="RU364005"/>
    </source>
</evidence>
<keyword evidence="8 10" id="KW-0472">Membrane</keyword>
<keyword evidence="9 10" id="KW-0998">Cell outer membrane</keyword>
<dbReference type="Proteomes" id="UP000325684">
    <property type="component" value="Unassembled WGS sequence"/>
</dbReference>
<evidence type="ECO:0000313" key="12">
    <source>
        <dbReference type="Proteomes" id="UP000325684"/>
    </source>
</evidence>
<dbReference type="GO" id="GO:0006811">
    <property type="term" value="P:monoatomic ion transport"/>
    <property type="evidence" value="ECO:0007669"/>
    <property type="project" value="UniProtKB-KW"/>
</dbReference>
<comment type="function">
    <text evidence="10">Forms passive diffusion pores that allow small molecular weight hydrophilic materials across the outer membrane.</text>
</comment>
<dbReference type="InterPro" id="IPR003684">
    <property type="entry name" value="Porin_alphabac"/>
</dbReference>
<evidence type="ECO:0000256" key="2">
    <source>
        <dbReference type="ARBA" id="ARBA00022448"/>
    </source>
</evidence>
<keyword evidence="5 10" id="KW-0732">Signal</keyword>
<dbReference type="GO" id="GO:0015288">
    <property type="term" value="F:porin activity"/>
    <property type="evidence" value="ECO:0007669"/>
    <property type="project" value="UniProtKB-KW"/>
</dbReference>
<evidence type="ECO:0000313" key="11">
    <source>
        <dbReference type="EMBL" id="KAB0269135.1"/>
    </source>
</evidence>
<keyword evidence="2 10" id="KW-0813">Transport</keyword>
<feature type="signal peptide" evidence="10">
    <location>
        <begin position="1"/>
        <end position="23"/>
    </location>
</feature>
<comment type="caution">
    <text evidence="11">The sequence shown here is derived from an EMBL/GenBank/DDBJ whole genome shotgun (WGS) entry which is preliminary data.</text>
</comment>
<comment type="domain">
    <text evidence="10">Consists of 16-stranded beta-barrel sheets, with large surface-exposed loops, that form a transmembrane pore at the center of each barrel. The pore is partially ocluded by a peptide loop that folds into the pore lumen.</text>
</comment>
<evidence type="ECO:0000256" key="5">
    <source>
        <dbReference type="ARBA" id="ARBA00022729"/>
    </source>
</evidence>
<comment type="similarity">
    <text evidence="1 10">Belongs to the alphaproteobacteria porin family.</text>
</comment>
<protein>
    <recommendedName>
        <fullName evidence="10">Porin</fullName>
    </recommendedName>
</protein>
<dbReference type="AlphaFoldDB" id="A0A5N3PHL4"/>
<evidence type="ECO:0000256" key="7">
    <source>
        <dbReference type="ARBA" id="ARBA00023114"/>
    </source>
</evidence>
<keyword evidence="12" id="KW-1185">Reference proteome</keyword>
<dbReference type="SUPFAM" id="SSF56935">
    <property type="entry name" value="Porins"/>
    <property type="match status" value="1"/>
</dbReference>
<evidence type="ECO:0000256" key="4">
    <source>
        <dbReference type="ARBA" id="ARBA00022692"/>
    </source>
</evidence>
<dbReference type="Pfam" id="PF02530">
    <property type="entry name" value="Porin_2"/>
    <property type="match status" value="1"/>
</dbReference>
<gene>
    <name evidence="11" type="ORF">FEZ63_03230</name>
</gene>
<reference evidence="11 12" key="1">
    <citation type="journal article" date="2019" name="Microorganisms">
        <title>Genome Insights into the Novel Species Microvirga brassicacearum, a Rapeseed Endophyte with Biotechnological Potential.</title>
        <authorList>
            <person name="Jimenez-Gomez A."/>
            <person name="Saati-Santamaria Z."/>
            <person name="Igual J.M."/>
            <person name="Rivas R."/>
            <person name="Mateos P.F."/>
            <person name="Garcia-Fraile P."/>
        </authorList>
    </citation>
    <scope>NUCLEOTIDE SEQUENCE [LARGE SCALE GENOMIC DNA]</scope>
    <source>
        <strain evidence="11 12">CDVBN77</strain>
    </source>
</reference>
<feature type="chain" id="PRO_5024508988" description="Porin" evidence="10">
    <location>
        <begin position="24"/>
        <end position="481"/>
    </location>
</feature>
<evidence type="ECO:0000256" key="8">
    <source>
        <dbReference type="ARBA" id="ARBA00023136"/>
    </source>
</evidence>